<evidence type="ECO:0000313" key="3">
    <source>
        <dbReference type="Proteomes" id="UP001066276"/>
    </source>
</evidence>
<evidence type="ECO:0000313" key="2">
    <source>
        <dbReference type="EMBL" id="KAJ1162571.1"/>
    </source>
</evidence>
<sequence length="147" mass="15224">MPAPDRPQQQLPESSVRGNSEAPPPLFIYVDSCSFWSSERSSSSSRQLCNLSFASDRWIVLFGRGFPGCPVGGLVGLPPTASGGLLRRGRQHGAAAGGGRGLGAPGALSPAEGCGRGEQEPLRLEPAYAGGQVLSLWLVGGTDLHVV</sequence>
<gene>
    <name evidence="2" type="ORF">NDU88_003039</name>
</gene>
<dbReference type="Proteomes" id="UP001066276">
    <property type="component" value="Chromosome 4_2"/>
</dbReference>
<dbReference type="AlphaFoldDB" id="A0AAV7SCM9"/>
<name>A0AAV7SCM9_PLEWA</name>
<comment type="caution">
    <text evidence="2">The sequence shown here is derived from an EMBL/GenBank/DDBJ whole genome shotgun (WGS) entry which is preliminary data.</text>
</comment>
<feature type="region of interest" description="Disordered" evidence="1">
    <location>
        <begin position="1"/>
        <end position="23"/>
    </location>
</feature>
<feature type="region of interest" description="Disordered" evidence="1">
    <location>
        <begin position="90"/>
        <end position="118"/>
    </location>
</feature>
<protein>
    <submittedName>
        <fullName evidence="2">Uncharacterized protein</fullName>
    </submittedName>
</protein>
<reference evidence="2" key="1">
    <citation type="journal article" date="2022" name="bioRxiv">
        <title>Sequencing and chromosome-scale assembly of the giantPleurodeles waltlgenome.</title>
        <authorList>
            <person name="Brown T."/>
            <person name="Elewa A."/>
            <person name="Iarovenko S."/>
            <person name="Subramanian E."/>
            <person name="Araus A.J."/>
            <person name="Petzold A."/>
            <person name="Susuki M."/>
            <person name="Suzuki K.-i.T."/>
            <person name="Hayashi T."/>
            <person name="Toyoda A."/>
            <person name="Oliveira C."/>
            <person name="Osipova E."/>
            <person name="Leigh N.D."/>
            <person name="Simon A."/>
            <person name="Yun M.H."/>
        </authorList>
    </citation>
    <scope>NUCLEOTIDE SEQUENCE</scope>
    <source>
        <strain evidence="2">20211129_DDA</strain>
        <tissue evidence="2">Liver</tissue>
    </source>
</reference>
<evidence type="ECO:0000256" key="1">
    <source>
        <dbReference type="SAM" id="MobiDB-lite"/>
    </source>
</evidence>
<keyword evidence="3" id="KW-1185">Reference proteome</keyword>
<organism evidence="2 3">
    <name type="scientific">Pleurodeles waltl</name>
    <name type="common">Iberian ribbed newt</name>
    <dbReference type="NCBI Taxonomy" id="8319"/>
    <lineage>
        <taxon>Eukaryota</taxon>
        <taxon>Metazoa</taxon>
        <taxon>Chordata</taxon>
        <taxon>Craniata</taxon>
        <taxon>Vertebrata</taxon>
        <taxon>Euteleostomi</taxon>
        <taxon>Amphibia</taxon>
        <taxon>Batrachia</taxon>
        <taxon>Caudata</taxon>
        <taxon>Salamandroidea</taxon>
        <taxon>Salamandridae</taxon>
        <taxon>Pleurodelinae</taxon>
        <taxon>Pleurodeles</taxon>
    </lineage>
</organism>
<proteinExistence type="predicted"/>
<feature type="compositionally biased region" description="Polar residues" evidence="1">
    <location>
        <begin position="7"/>
        <end position="18"/>
    </location>
</feature>
<accession>A0AAV7SCM9</accession>
<feature type="compositionally biased region" description="Gly residues" evidence="1">
    <location>
        <begin position="95"/>
        <end position="104"/>
    </location>
</feature>
<dbReference type="EMBL" id="JANPWB010000008">
    <property type="protein sequence ID" value="KAJ1162571.1"/>
    <property type="molecule type" value="Genomic_DNA"/>
</dbReference>